<evidence type="ECO:0000313" key="1">
    <source>
        <dbReference type="EMBL" id="CBA32636.1"/>
    </source>
</evidence>
<dbReference type="EMBL" id="FN543107">
    <property type="protein sequence ID" value="CBA32636.1"/>
    <property type="molecule type" value="Genomic_DNA"/>
</dbReference>
<name>C9YFF8_CURXX</name>
<gene>
    <name evidence="1" type="ORF">Csp_D33140</name>
</gene>
<organism evidence="1">
    <name type="scientific">Curvibacter symbiont subsp. Hydra magnipapillata</name>
    <dbReference type="NCBI Taxonomy" id="667019"/>
    <lineage>
        <taxon>Bacteria</taxon>
        <taxon>Pseudomonadati</taxon>
        <taxon>Pseudomonadota</taxon>
        <taxon>Betaproteobacteria</taxon>
        <taxon>Burkholderiales</taxon>
        <taxon>Comamonadaceae</taxon>
        <taxon>Curvibacter</taxon>
    </lineage>
</organism>
<reference evidence="1" key="1">
    <citation type="journal article" date="2010" name="Nature">
        <title>The Dynamic genome of Hydra.</title>
        <authorList>
            <person name="Chapman J.A."/>
            <person name="Kirkness E.F."/>
            <person name="Simakov O."/>
            <person name="Hampson S.E."/>
            <person name="Mitros T."/>
            <person name="Weinmaier T."/>
            <person name="Rattei T."/>
            <person name="Balasubramanian P.G."/>
            <person name="Borman J."/>
            <person name="Busam D."/>
            <person name="Disbennett K."/>
            <person name="Pfannkoch C."/>
            <person name="Sumin N."/>
            <person name="Sutton G."/>
            <person name="Viswanathan L."/>
            <person name="Walenz B."/>
            <person name="Goodstein D.M."/>
            <person name="Hellsten U."/>
            <person name="Kawashima T."/>
            <person name="Prochnik S.E."/>
            <person name="Putnam N.H."/>
            <person name="Shu S."/>
            <person name="Blumberg B."/>
            <person name="Dana C.E."/>
            <person name="Gee L."/>
            <person name="Kibler D.F."/>
            <person name="Law L."/>
            <person name="Lindgens D."/>
            <person name="Martinez D.E."/>
            <person name="Peng J."/>
            <person name="Wigge P.A."/>
            <person name="Bertulat B."/>
            <person name="Guder C."/>
            <person name="Nakamura Y."/>
            <person name="Ozbek S."/>
            <person name="Watanabe H."/>
            <person name="Khalturin K."/>
            <person name="Hemmrich G."/>
            <person name="Franke A."/>
            <person name="Augustin R."/>
            <person name="Fraune S."/>
            <person name="Hayakawa E."/>
            <person name="Hayakawa S."/>
            <person name="Hirose M."/>
            <person name="Hwang J."/>
            <person name="Ikeo K."/>
            <person name="Nishimiya-Fujisawa C."/>
            <person name="Ogura A."/>
            <person name="Takahashi T."/>
            <person name="Steinmetz P.R."/>
            <person name="Zhang X."/>
            <person name="Aufschnaiter R."/>
            <person name="Eder M.K."/>
            <person name="Gorny A.K."/>
            <person name="Salvenmoser W."/>
            <person name="Heimberg A.M."/>
            <person name="Wheeler B.M."/>
            <person name="Peterson K.J."/>
            <person name="Boettger A."/>
            <person name="Tischler P."/>
            <person name="Wolf A."/>
            <person name="Gojobori T."/>
            <person name="Remington K.A."/>
            <person name="Strausberg R.L."/>
            <person name="Venter J."/>
            <person name="Technau U."/>
            <person name="Hobmayer B."/>
            <person name="Bosch T.C."/>
            <person name="Holstein T.W."/>
            <person name="Fujisawa T."/>
            <person name="Bode H.R."/>
            <person name="David C.N."/>
            <person name="Rokhsar D.S."/>
            <person name="Steele R.E."/>
        </authorList>
    </citation>
    <scope>NUCLEOTIDE SEQUENCE</scope>
</reference>
<sequence>MTVEVVGASRCLDHFKKLSPKALKTLQIWNEEAIQFQG</sequence>
<dbReference type="AlphaFoldDB" id="C9YFF8"/>
<accession>C9YFF8</accession>
<protein>
    <submittedName>
        <fullName evidence="1">Uncharacterized protein</fullName>
    </submittedName>
</protein>
<proteinExistence type="predicted"/>